<sequence length="219" mass="24150">TNSNTTSSSFSILREPQGYNSDSDDDLQTPSVPNFSRDDSPEPENIMSNVYGSAGPNAGPSSGPSAYVFPSAATQPSPAPNPTQSSTTTSATTSQPQSHPTIIHNHVADFSTLDIGNIAALPPPHARDAPRKFTGSYTQVEDWIRHYERLLYKHRITSPKDRCEGILDYCSYKVKQTLRGLNSYRVGSWELMKADILKLYDAERARQRYQPSDIQALAL</sequence>
<organism evidence="2 3">
    <name type="scientific">Marasmius crinis-equi</name>
    <dbReference type="NCBI Taxonomy" id="585013"/>
    <lineage>
        <taxon>Eukaryota</taxon>
        <taxon>Fungi</taxon>
        <taxon>Dikarya</taxon>
        <taxon>Basidiomycota</taxon>
        <taxon>Agaricomycotina</taxon>
        <taxon>Agaricomycetes</taxon>
        <taxon>Agaricomycetidae</taxon>
        <taxon>Agaricales</taxon>
        <taxon>Marasmiineae</taxon>
        <taxon>Marasmiaceae</taxon>
        <taxon>Marasmius</taxon>
    </lineage>
</organism>
<feature type="region of interest" description="Disordered" evidence="1">
    <location>
        <begin position="1"/>
        <end position="99"/>
    </location>
</feature>
<feature type="compositionally biased region" description="Low complexity" evidence="1">
    <location>
        <begin position="1"/>
        <end position="11"/>
    </location>
</feature>
<evidence type="ECO:0000313" key="2">
    <source>
        <dbReference type="EMBL" id="KAL0566836.1"/>
    </source>
</evidence>
<dbReference type="EMBL" id="JBAHYK010001758">
    <property type="protein sequence ID" value="KAL0566836.1"/>
    <property type="molecule type" value="Genomic_DNA"/>
</dbReference>
<feature type="non-terminal residue" evidence="2">
    <location>
        <position position="1"/>
    </location>
</feature>
<accession>A0ABR3EVK7</accession>
<dbReference type="Proteomes" id="UP001465976">
    <property type="component" value="Unassembled WGS sequence"/>
</dbReference>
<comment type="caution">
    <text evidence="2">The sequence shown here is derived from an EMBL/GenBank/DDBJ whole genome shotgun (WGS) entry which is preliminary data.</text>
</comment>
<evidence type="ECO:0000313" key="3">
    <source>
        <dbReference type="Proteomes" id="UP001465976"/>
    </source>
</evidence>
<keyword evidence="3" id="KW-1185">Reference proteome</keyword>
<proteinExistence type="predicted"/>
<name>A0ABR3EVK7_9AGAR</name>
<reference evidence="2 3" key="1">
    <citation type="submission" date="2024-02" db="EMBL/GenBank/DDBJ databases">
        <title>A draft genome for the cacao thread blight pathogen Marasmius crinis-equi.</title>
        <authorList>
            <person name="Cohen S.P."/>
            <person name="Baruah I.K."/>
            <person name="Amoako-Attah I."/>
            <person name="Bukari Y."/>
            <person name="Meinhardt L.W."/>
            <person name="Bailey B.A."/>
        </authorList>
    </citation>
    <scope>NUCLEOTIDE SEQUENCE [LARGE SCALE GENOMIC DNA]</scope>
    <source>
        <strain evidence="2 3">GH-76</strain>
    </source>
</reference>
<protein>
    <submittedName>
        <fullName evidence="2">Uncharacterized protein</fullName>
    </submittedName>
</protein>
<gene>
    <name evidence="2" type="ORF">V5O48_015169</name>
</gene>
<evidence type="ECO:0000256" key="1">
    <source>
        <dbReference type="SAM" id="MobiDB-lite"/>
    </source>
</evidence>
<feature type="compositionally biased region" description="Low complexity" evidence="1">
    <location>
        <begin position="52"/>
        <end position="99"/>
    </location>
</feature>